<dbReference type="EMBL" id="FOEG01000001">
    <property type="protein sequence ID" value="SEO58299.1"/>
    <property type="molecule type" value="Genomic_DNA"/>
</dbReference>
<evidence type="ECO:0000313" key="7">
    <source>
        <dbReference type="Proteomes" id="UP000199657"/>
    </source>
</evidence>
<dbReference type="STRING" id="406100.SAMN04488052_101821"/>
<feature type="transmembrane region" description="Helical" evidence="4">
    <location>
        <begin position="79"/>
        <end position="100"/>
    </location>
</feature>
<dbReference type="GO" id="GO:0052621">
    <property type="term" value="F:diguanylate cyclase activity"/>
    <property type="evidence" value="ECO:0007669"/>
    <property type="project" value="UniProtKB-EC"/>
</dbReference>
<feature type="transmembrane region" description="Helical" evidence="4">
    <location>
        <begin position="136"/>
        <end position="154"/>
    </location>
</feature>
<evidence type="ECO:0000256" key="1">
    <source>
        <dbReference type="ARBA" id="ARBA00001946"/>
    </source>
</evidence>
<dbReference type="SMART" id="SM00267">
    <property type="entry name" value="GGDEF"/>
    <property type="match status" value="1"/>
</dbReference>
<feature type="region of interest" description="Disordered" evidence="3">
    <location>
        <begin position="1"/>
        <end position="20"/>
    </location>
</feature>
<evidence type="ECO:0000259" key="5">
    <source>
        <dbReference type="PROSITE" id="PS50887"/>
    </source>
</evidence>
<evidence type="ECO:0000313" key="6">
    <source>
        <dbReference type="EMBL" id="SEO58299.1"/>
    </source>
</evidence>
<comment type="cofactor">
    <cofactor evidence="1">
        <name>Mg(2+)</name>
        <dbReference type="ChEBI" id="CHEBI:18420"/>
    </cofactor>
</comment>
<organism evidence="6 7">
    <name type="scientific">Aquisalimonas asiatica</name>
    <dbReference type="NCBI Taxonomy" id="406100"/>
    <lineage>
        <taxon>Bacteria</taxon>
        <taxon>Pseudomonadati</taxon>
        <taxon>Pseudomonadota</taxon>
        <taxon>Gammaproteobacteria</taxon>
        <taxon>Chromatiales</taxon>
        <taxon>Ectothiorhodospiraceae</taxon>
        <taxon>Aquisalimonas</taxon>
    </lineage>
</organism>
<dbReference type="GO" id="GO:0005886">
    <property type="term" value="C:plasma membrane"/>
    <property type="evidence" value="ECO:0007669"/>
    <property type="project" value="TreeGrafter"/>
</dbReference>
<name>A0A1H8QVL1_9GAMM</name>
<dbReference type="NCBIfam" id="TIGR00254">
    <property type="entry name" value="GGDEF"/>
    <property type="match status" value="1"/>
</dbReference>
<dbReference type="PANTHER" id="PTHR45138:SF24">
    <property type="entry name" value="DIGUANYLATE CYCLASE DGCC-RELATED"/>
    <property type="match status" value="1"/>
</dbReference>
<dbReference type="GO" id="GO:1902201">
    <property type="term" value="P:negative regulation of bacterial-type flagellum-dependent cell motility"/>
    <property type="evidence" value="ECO:0007669"/>
    <property type="project" value="TreeGrafter"/>
</dbReference>
<feature type="transmembrane region" description="Helical" evidence="4">
    <location>
        <begin position="53"/>
        <end position="73"/>
    </location>
</feature>
<dbReference type="RefSeq" id="WP_171909800.1">
    <property type="nucleotide sequence ID" value="NZ_FOEG01000001.1"/>
</dbReference>
<dbReference type="CDD" id="cd01949">
    <property type="entry name" value="GGDEF"/>
    <property type="match status" value="1"/>
</dbReference>
<dbReference type="EC" id="2.7.7.65" evidence="2"/>
<dbReference type="FunFam" id="3.30.70.270:FF:000001">
    <property type="entry name" value="Diguanylate cyclase domain protein"/>
    <property type="match status" value="1"/>
</dbReference>
<sequence>MVDQPATNQPSAFDSSSPSPYAIDRLRARFSDPETERAFRASEAGTTRRHLRVALAAWAFLVMLFAIPDYVALNGTGTAFYSLMAMRVATTALVLVFVALTFWRPQLCEHDGALAALQAVGISGFFLVYLMRPDVAPYNVATTLVMIIGLYLLLPNLLTWASALAAYLAVGSLISIRVVLDVNATELVSVGILLSLPIIVGLLVAHRLQMLRRRQFALLAKTRATNAELADEVKWRRRLERELERQAGTDLLTGVYNRRGYEPLLARAFERVKRHGGDLAVAVLDLDHFKALNDTHGHDAGDQVLQHLAQQWQSALRATDIVGRLGGEEFVVIMPDTTLESAVESMEQLRAMAASASVTVADHALHVTMTVGVTANRPHDSGFNDLLRRADNALYRGKEAGRNRVVRDDGATA</sequence>
<dbReference type="InterPro" id="IPR050469">
    <property type="entry name" value="Diguanylate_Cyclase"/>
</dbReference>
<accession>A0A1H8QVL1</accession>
<evidence type="ECO:0000256" key="4">
    <source>
        <dbReference type="SAM" id="Phobius"/>
    </source>
</evidence>
<dbReference type="Proteomes" id="UP000199657">
    <property type="component" value="Unassembled WGS sequence"/>
</dbReference>
<dbReference type="GO" id="GO:0043709">
    <property type="term" value="P:cell adhesion involved in single-species biofilm formation"/>
    <property type="evidence" value="ECO:0007669"/>
    <property type="project" value="TreeGrafter"/>
</dbReference>
<dbReference type="PANTHER" id="PTHR45138">
    <property type="entry name" value="REGULATORY COMPONENTS OF SENSORY TRANSDUCTION SYSTEM"/>
    <property type="match status" value="1"/>
</dbReference>
<feature type="transmembrane region" description="Helical" evidence="4">
    <location>
        <begin position="161"/>
        <end position="180"/>
    </location>
</feature>
<dbReference type="AlphaFoldDB" id="A0A1H8QVL1"/>
<feature type="transmembrane region" description="Helical" evidence="4">
    <location>
        <begin position="112"/>
        <end position="130"/>
    </location>
</feature>
<dbReference type="Pfam" id="PF00990">
    <property type="entry name" value="GGDEF"/>
    <property type="match status" value="1"/>
</dbReference>
<evidence type="ECO:0000256" key="3">
    <source>
        <dbReference type="SAM" id="MobiDB-lite"/>
    </source>
</evidence>
<dbReference type="SUPFAM" id="SSF55073">
    <property type="entry name" value="Nucleotide cyclase"/>
    <property type="match status" value="1"/>
</dbReference>
<dbReference type="InterPro" id="IPR043128">
    <property type="entry name" value="Rev_trsase/Diguanyl_cyclase"/>
</dbReference>
<keyword evidence="7" id="KW-1185">Reference proteome</keyword>
<evidence type="ECO:0000256" key="2">
    <source>
        <dbReference type="ARBA" id="ARBA00012528"/>
    </source>
</evidence>
<dbReference type="InterPro" id="IPR029787">
    <property type="entry name" value="Nucleotide_cyclase"/>
</dbReference>
<keyword evidence="4" id="KW-0472">Membrane</keyword>
<proteinExistence type="predicted"/>
<gene>
    <name evidence="6" type="ORF">SAMN04488052_101821</name>
</gene>
<dbReference type="InterPro" id="IPR000160">
    <property type="entry name" value="GGDEF_dom"/>
</dbReference>
<dbReference type="Gene3D" id="3.30.70.270">
    <property type="match status" value="1"/>
</dbReference>
<feature type="transmembrane region" description="Helical" evidence="4">
    <location>
        <begin position="186"/>
        <end position="205"/>
    </location>
</feature>
<feature type="compositionally biased region" description="Polar residues" evidence="3">
    <location>
        <begin position="1"/>
        <end position="19"/>
    </location>
</feature>
<keyword evidence="4" id="KW-1133">Transmembrane helix</keyword>
<protein>
    <recommendedName>
        <fullName evidence="2">diguanylate cyclase</fullName>
        <ecNumber evidence="2">2.7.7.65</ecNumber>
    </recommendedName>
</protein>
<feature type="domain" description="GGDEF" evidence="5">
    <location>
        <begin position="277"/>
        <end position="410"/>
    </location>
</feature>
<reference evidence="6 7" key="1">
    <citation type="submission" date="2016-10" db="EMBL/GenBank/DDBJ databases">
        <authorList>
            <person name="de Groot N.N."/>
        </authorList>
    </citation>
    <scope>NUCLEOTIDE SEQUENCE [LARGE SCALE GENOMIC DNA]</scope>
    <source>
        <strain evidence="6 7">CGMCC 1.6291</strain>
    </source>
</reference>
<keyword evidence="4" id="KW-0812">Transmembrane</keyword>
<dbReference type="PROSITE" id="PS50887">
    <property type="entry name" value="GGDEF"/>
    <property type="match status" value="1"/>
</dbReference>